<reference evidence="2" key="1">
    <citation type="submission" date="2020-05" db="UniProtKB">
        <authorList>
            <consortium name="EnsemblMetazoa"/>
        </authorList>
    </citation>
    <scope>IDENTIFICATION</scope>
    <source>
        <strain evidence="2">MAF</strain>
    </source>
</reference>
<organism evidence="2 3">
    <name type="scientific">Anopheles merus</name>
    <name type="common">Mosquito</name>
    <dbReference type="NCBI Taxonomy" id="30066"/>
    <lineage>
        <taxon>Eukaryota</taxon>
        <taxon>Metazoa</taxon>
        <taxon>Ecdysozoa</taxon>
        <taxon>Arthropoda</taxon>
        <taxon>Hexapoda</taxon>
        <taxon>Insecta</taxon>
        <taxon>Pterygota</taxon>
        <taxon>Neoptera</taxon>
        <taxon>Endopterygota</taxon>
        <taxon>Diptera</taxon>
        <taxon>Nematocera</taxon>
        <taxon>Culicoidea</taxon>
        <taxon>Culicidae</taxon>
        <taxon>Anophelinae</taxon>
        <taxon>Anopheles</taxon>
    </lineage>
</organism>
<feature type="transmembrane region" description="Helical" evidence="1">
    <location>
        <begin position="84"/>
        <end position="103"/>
    </location>
</feature>
<keyword evidence="3" id="KW-1185">Reference proteome</keyword>
<keyword evidence="1" id="KW-0472">Membrane</keyword>
<protein>
    <submittedName>
        <fullName evidence="2">Uncharacterized protein</fullName>
    </submittedName>
</protein>
<evidence type="ECO:0000256" key="1">
    <source>
        <dbReference type="SAM" id="Phobius"/>
    </source>
</evidence>
<evidence type="ECO:0000313" key="3">
    <source>
        <dbReference type="Proteomes" id="UP000075903"/>
    </source>
</evidence>
<dbReference type="EnsemblMetazoa" id="AMEM004740-RA">
    <property type="protein sequence ID" value="AMEM004740-PA"/>
    <property type="gene ID" value="AMEM004740"/>
</dbReference>
<keyword evidence="1" id="KW-0812">Transmembrane</keyword>
<evidence type="ECO:0000313" key="2">
    <source>
        <dbReference type="EnsemblMetazoa" id="AMEM004740-PA"/>
    </source>
</evidence>
<accession>A0A182UW95</accession>
<dbReference type="VEuPathDB" id="VectorBase:AMEM004740"/>
<dbReference type="AlphaFoldDB" id="A0A182UW95"/>
<proteinExistence type="predicted"/>
<keyword evidence="1" id="KW-1133">Transmembrane helix</keyword>
<name>A0A182UW95_ANOME</name>
<sequence length="112" mass="12652">MEDAADDVVILSLRCADFELSKALLEYELEHRLEDITERDRPRIESVLKASTSKIPQVPVELYLSLKGFQQATNRPHQKMNLRGWGAVQLALAFAVVLVGTMVESLLLPTFR</sequence>
<dbReference type="Proteomes" id="UP000075903">
    <property type="component" value="Unassembled WGS sequence"/>
</dbReference>